<dbReference type="eggNOG" id="COG1024">
    <property type="taxonomic scope" value="Bacteria"/>
</dbReference>
<protein>
    <submittedName>
        <fullName evidence="1">Putative enoyl-CoA hydratase PaaA</fullName>
        <ecNumber evidence="1">4.2.1.17</ecNumber>
    </submittedName>
</protein>
<dbReference type="GO" id="GO:0004300">
    <property type="term" value="F:enoyl-CoA hydratase activity"/>
    <property type="evidence" value="ECO:0007669"/>
    <property type="project" value="UniProtKB-EC"/>
</dbReference>
<proteinExistence type="predicted"/>
<keyword evidence="1" id="KW-0456">Lyase</keyword>
<dbReference type="PANTHER" id="PTHR11941:SF54">
    <property type="entry name" value="ENOYL-COA HYDRATASE, MITOCHONDRIAL"/>
    <property type="match status" value="1"/>
</dbReference>
<dbReference type="Proteomes" id="UP000002204">
    <property type="component" value="Chromosome"/>
</dbReference>
<dbReference type="InterPro" id="IPR001753">
    <property type="entry name" value="Enoyl-CoA_hydra/iso"/>
</dbReference>
<evidence type="ECO:0000313" key="1">
    <source>
        <dbReference type="EMBL" id="BAH36261.1"/>
    </source>
</evidence>
<accession>C0ZTJ5</accession>
<dbReference type="InterPro" id="IPR029045">
    <property type="entry name" value="ClpP/crotonase-like_dom_sf"/>
</dbReference>
<dbReference type="HOGENOM" id="CLU_009834_7_6_11"/>
<dbReference type="GO" id="GO:0006635">
    <property type="term" value="P:fatty acid beta-oxidation"/>
    <property type="evidence" value="ECO:0007669"/>
    <property type="project" value="TreeGrafter"/>
</dbReference>
<dbReference type="Pfam" id="PF00378">
    <property type="entry name" value="ECH_1"/>
    <property type="match status" value="1"/>
</dbReference>
<dbReference type="KEGG" id="rer:RER_55530"/>
<dbReference type="CDD" id="cd06558">
    <property type="entry name" value="crotonase-like"/>
    <property type="match status" value="1"/>
</dbReference>
<gene>
    <name evidence="1" type="primary">paaA</name>
    <name evidence="1" type="synonym">paaF</name>
    <name evidence="1" type="ordered locus">RER_55530</name>
</gene>
<dbReference type="SUPFAM" id="SSF52096">
    <property type="entry name" value="ClpP/crotonase"/>
    <property type="match status" value="1"/>
</dbReference>
<reference evidence="2" key="1">
    <citation type="submission" date="2005-03" db="EMBL/GenBank/DDBJ databases">
        <title>Comparison of the complete genome sequences of Rhodococcus erythropolis PR4 and Rhodococcus opacus B4.</title>
        <authorList>
            <person name="Takarada H."/>
            <person name="Sekine M."/>
            <person name="Hosoyama A."/>
            <person name="Yamada R."/>
            <person name="Fujisawa T."/>
            <person name="Omata S."/>
            <person name="Shimizu A."/>
            <person name="Tsukatani N."/>
            <person name="Tanikawa S."/>
            <person name="Fujita N."/>
            <person name="Harayama S."/>
        </authorList>
    </citation>
    <scope>NUCLEOTIDE SEQUENCE [LARGE SCALE GENOMIC DNA]</scope>
    <source>
        <strain evidence="2">PR4 / NBRC 100887</strain>
    </source>
</reference>
<name>C0ZTJ5_RHOE4</name>
<dbReference type="PANTHER" id="PTHR11941">
    <property type="entry name" value="ENOYL-COA HYDRATASE-RELATED"/>
    <property type="match status" value="1"/>
</dbReference>
<evidence type="ECO:0000313" key="2">
    <source>
        <dbReference type="Proteomes" id="UP000002204"/>
    </source>
</evidence>
<dbReference type="Gene3D" id="3.90.226.10">
    <property type="entry name" value="2-enoyl-CoA Hydratase, Chain A, domain 1"/>
    <property type="match status" value="1"/>
</dbReference>
<reference evidence="1 2" key="2">
    <citation type="journal article" date="2006" name="Environ. Microbiol.">
        <title>Sequence analysis of three plasmids harboured in Rhodococcus erythropolis strain PR4.</title>
        <authorList>
            <person name="Sekine M."/>
            <person name="Tanikawa S."/>
            <person name="Omata S."/>
            <person name="Saito M."/>
            <person name="Fujisawa T."/>
            <person name="Tsukatani N."/>
            <person name="Tajima T."/>
            <person name="Sekigawa T."/>
            <person name="Kosugi H."/>
            <person name="Matsuo Y."/>
            <person name="Nishiko R."/>
            <person name="Imamura K."/>
            <person name="Ito M."/>
            <person name="Narita H."/>
            <person name="Tago S."/>
            <person name="Fujita N."/>
            <person name="Harayama S."/>
        </authorList>
    </citation>
    <scope>NUCLEOTIDE SEQUENCE [LARGE SCALE GENOMIC DNA]</scope>
    <source>
        <strain evidence="2">PR4 / NBRC 100887</strain>
    </source>
</reference>
<dbReference type="EC" id="4.2.1.17" evidence="1"/>
<dbReference type="EMBL" id="AP008957">
    <property type="protein sequence ID" value="BAH36261.1"/>
    <property type="molecule type" value="Genomic_DNA"/>
</dbReference>
<sequence length="268" mass="29081">MHQPRFHPCQTTECSVINVREREGANVNTLHVDEREDRVVVTLDRPAQRNAINAEMIDELHQVCGRLERDPKLLLLAGRGDHFAGGADIAELRARGREEAFAGINRTLFDRIGKLPLPTVAAVSGYALGGGAELTYACDIRVATTTAVFGNPEPNLGIMAAAGASYRLPKLVGVSIAKQVLLGGRNLDAEQALRAGLVVEVTEPNCHVDAAHRLLDRISRLSPLALRLTKIIVDAPGSHPFADDIAQAVLFESSDKRDRMTAFLEKKS</sequence>
<organism evidence="1 2">
    <name type="scientific">Rhodococcus erythropolis (strain PR4 / NBRC 100887)</name>
    <dbReference type="NCBI Taxonomy" id="234621"/>
    <lineage>
        <taxon>Bacteria</taxon>
        <taxon>Bacillati</taxon>
        <taxon>Actinomycetota</taxon>
        <taxon>Actinomycetes</taxon>
        <taxon>Mycobacteriales</taxon>
        <taxon>Nocardiaceae</taxon>
        <taxon>Rhodococcus</taxon>
        <taxon>Rhodococcus erythropolis group</taxon>
    </lineage>
</organism>
<dbReference type="AlphaFoldDB" id="C0ZTJ5"/>